<dbReference type="GO" id="GO:0005975">
    <property type="term" value="P:carbohydrate metabolic process"/>
    <property type="evidence" value="ECO:0007669"/>
    <property type="project" value="InterPro"/>
</dbReference>
<organism evidence="6 7">
    <name type="scientific">Bodo saltans</name>
    <name type="common">Flagellated protozoan</name>
    <dbReference type="NCBI Taxonomy" id="75058"/>
    <lineage>
        <taxon>Eukaryota</taxon>
        <taxon>Discoba</taxon>
        <taxon>Euglenozoa</taxon>
        <taxon>Kinetoplastea</taxon>
        <taxon>Metakinetoplastina</taxon>
        <taxon>Eubodonida</taxon>
        <taxon>Bodonidae</taxon>
        <taxon>Bodo</taxon>
    </lineage>
</organism>
<keyword evidence="3 4" id="KW-0326">Glycosidase</keyword>
<reference evidence="7" key="1">
    <citation type="submission" date="2015-09" db="EMBL/GenBank/DDBJ databases">
        <authorList>
            <consortium name="Pathogen Informatics"/>
        </authorList>
    </citation>
    <scope>NUCLEOTIDE SEQUENCE [LARGE SCALE GENOMIC DNA]</scope>
    <source>
        <strain evidence="7">Lake Konstanz</strain>
    </source>
</reference>
<dbReference type="Pfam" id="PF04616">
    <property type="entry name" value="Glyco_hydro_43"/>
    <property type="match status" value="1"/>
</dbReference>
<proteinExistence type="inferred from homology"/>
<feature type="signal peptide" evidence="5">
    <location>
        <begin position="1"/>
        <end position="20"/>
    </location>
</feature>
<dbReference type="AlphaFoldDB" id="A0A0S4KJP6"/>
<protein>
    <submittedName>
        <fullName evidence="6">Glycosyltransferase family 43, putative</fullName>
    </submittedName>
</protein>
<dbReference type="GO" id="GO:0016740">
    <property type="term" value="F:transferase activity"/>
    <property type="evidence" value="ECO:0007669"/>
    <property type="project" value="UniProtKB-KW"/>
</dbReference>
<dbReference type="InterPro" id="IPR006710">
    <property type="entry name" value="Glyco_hydro_43"/>
</dbReference>
<name>A0A0S4KJP6_BODSA</name>
<keyword evidence="5" id="KW-0732">Signal</keyword>
<dbReference type="PANTHER" id="PTHR42812:SF5">
    <property type="entry name" value="ENDO-ARABINASE"/>
    <property type="match status" value="1"/>
</dbReference>
<evidence type="ECO:0000256" key="4">
    <source>
        <dbReference type="RuleBase" id="RU361187"/>
    </source>
</evidence>
<dbReference type="Gene3D" id="2.115.10.20">
    <property type="entry name" value="Glycosyl hydrolase domain, family 43"/>
    <property type="match status" value="1"/>
</dbReference>
<keyword evidence="2 4" id="KW-0378">Hydrolase</keyword>
<feature type="chain" id="PRO_5006623360" evidence="5">
    <location>
        <begin position="21"/>
        <end position="496"/>
    </location>
</feature>
<dbReference type="OrthoDB" id="3879658at2759"/>
<evidence type="ECO:0000256" key="3">
    <source>
        <dbReference type="ARBA" id="ARBA00023295"/>
    </source>
</evidence>
<evidence type="ECO:0000256" key="5">
    <source>
        <dbReference type="SAM" id="SignalP"/>
    </source>
</evidence>
<sequence>MNAFIVVCVLGLLLSSLAAAADPFIPTSGWTIYLEGVRAAPWPSCPYRFLSYPAPACNEANLWDGAGIDQDFTLESVPGATALTFYLKASCGQYLSYPGPCDQHEVNMWPYAGINQEFTFVPTGSGNPGEYFIVAQGRASCPYHYMSFPVPCSTDAPDLVNLWYAAGPEQTWRVYPASYPAPAARSPVAGSCADVFTWPSPNQDKYYLSCTGGDIAFQTADDISESTVFANKGSQLGGSPPAWCSNGNRWAPETYQLPNAPNISVMVVADLQSDGSHRIGYVYSHKGAGPQHWTEYSPNYLTLSPGTQGDIDPHIFLDPTTNKTYLIWKSDDNRIGIQTTRIWAQELIIHNDHIDQVGTPQVIMDSTGLWWATGFNGEWSTLVEGPEMIYRDGYYFLLFAGGQYCGWNYGEGAARATSIFGPYEKMGTPLLWAPIAGTYQGTQLRGPGHATFVNDRAGQLFIIFPAHTDDDQCNRLPFIGKIHFVNNWPRFDVPFG</sequence>
<dbReference type="GO" id="GO:0004553">
    <property type="term" value="F:hydrolase activity, hydrolyzing O-glycosyl compounds"/>
    <property type="evidence" value="ECO:0007669"/>
    <property type="project" value="InterPro"/>
</dbReference>
<dbReference type="EMBL" id="CYKH01001364">
    <property type="protein sequence ID" value="CUI14504.1"/>
    <property type="molecule type" value="Genomic_DNA"/>
</dbReference>
<dbReference type="InterPro" id="IPR023296">
    <property type="entry name" value="Glyco_hydro_beta-prop_sf"/>
</dbReference>
<evidence type="ECO:0000313" key="6">
    <source>
        <dbReference type="EMBL" id="CUI14504.1"/>
    </source>
</evidence>
<dbReference type="Proteomes" id="UP000051952">
    <property type="component" value="Unassembled WGS sequence"/>
</dbReference>
<keyword evidence="7" id="KW-1185">Reference proteome</keyword>
<evidence type="ECO:0000256" key="1">
    <source>
        <dbReference type="ARBA" id="ARBA00009865"/>
    </source>
</evidence>
<evidence type="ECO:0000313" key="7">
    <source>
        <dbReference type="Proteomes" id="UP000051952"/>
    </source>
</evidence>
<dbReference type="PANTHER" id="PTHR42812">
    <property type="entry name" value="BETA-XYLOSIDASE"/>
    <property type="match status" value="1"/>
</dbReference>
<keyword evidence="6" id="KW-0808">Transferase</keyword>
<evidence type="ECO:0000256" key="2">
    <source>
        <dbReference type="ARBA" id="ARBA00022801"/>
    </source>
</evidence>
<dbReference type="VEuPathDB" id="TriTrypDB:BSAL_94190"/>
<dbReference type="SUPFAM" id="SSF75005">
    <property type="entry name" value="Arabinanase/levansucrase/invertase"/>
    <property type="match status" value="1"/>
</dbReference>
<gene>
    <name evidence="6" type="ORF">BSAL_94190</name>
</gene>
<comment type="similarity">
    <text evidence="1 4">Belongs to the glycosyl hydrolase 43 family.</text>
</comment>
<accession>A0A0S4KJP6</accession>
<dbReference type="InterPro" id="IPR051795">
    <property type="entry name" value="Glycosyl_Hydrlase_43"/>
</dbReference>